<sequence length="438" mass="48064">MRFKVITGNSFGWSFARFLKELPDDYVGTLSKVQARHGDLVHWRALGGAVNFAFVSDSAANRDLFVRNADALGKSPSQIQTFLYAAGPSVATAHGDAWRTKRKEANSLFSRSAVEASCAGQVAVTDKYVSGLGAGPSDAMTVARRLAALTSSRGILGREVSLDEADIQIAFSQAAADRFNAESAQLFARPDWMQAPWRRELTRRKNEVFPIVQNAIDDLRRSNTPNDGLMDHYVNGDFITSTDEEMLTILVGLLMGAQDNIAAAAAWVLAFLAHYPTVQDDIRTEVANIGSQASDLHDSPLLKATIAEVLRMRPPAPANQPRVLNRDVDVAGHKLPKGTYIFNSFYNMHHDPRVFENAEAFDPARFLDGSLMRSPNFVPFGHGARNCVAQGMAMQQLMAIVVGILRGHKVVAQQESLPEMEQKPFIVPAPFEIGIQRI</sequence>
<dbReference type="GO" id="GO:0004497">
    <property type="term" value="F:monooxygenase activity"/>
    <property type="evidence" value="ECO:0007669"/>
    <property type="project" value="UniProtKB-KW"/>
</dbReference>
<keyword evidence="4 5" id="KW-0503">Monooxygenase</keyword>
<organism evidence="5 6">
    <name type="scientific">Ascidiaceihabitans donghaensis</name>
    <dbReference type="NCBI Taxonomy" id="1510460"/>
    <lineage>
        <taxon>Bacteria</taxon>
        <taxon>Pseudomonadati</taxon>
        <taxon>Pseudomonadota</taxon>
        <taxon>Alphaproteobacteria</taxon>
        <taxon>Rhodobacterales</taxon>
        <taxon>Paracoccaceae</taxon>
        <taxon>Ascidiaceihabitans</taxon>
    </lineage>
</organism>
<protein>
    <submittedName>
        <fullName evidence="5">Epi-isozizaene 5-monooxygenase/(E)-beta-farnesene synthase</fullName>
        <ecNumber evidence="5">1.14.13.106</ecNumber>
    </submittedName>
</protein>
<accession>A0A2R8BBG5</accession>
<evidence type="ECO:0000256" key="1">
    <source>
        <dbReference type="ARBA" id="ARBA00001971"/>
    </source>
</evidence>
<comment type="cofactor">
    <cofactor evidence="1 3">
        <name>heme</name>
        <dbReference type="ChEBI" id="CHEBI:30413"/>
    </cofactor>
</comment>
<evidence type="ECO:0000256" key="2">
    <source>
        <dbReference type="ARBA" id="ARBA00010617"/>
    </source>
</evidence>
<dbReference type="OrthoDB" id="9764248at2"/>
<dbReference type="GO" id="GO:0005506">
    <property type="term" value="F:iron ion binding"/>
    <property type="evidence" value="ECO:0007669"/>
    <property type="project" value="InterPro"/>
</dbReference>
<comment type="similarity">
    <text evidence="2 4">Belongs to the cytochrome P450 family.</text>
</comment>
<dbReference type="RefSeq" id="WP_108827602.1">
    <property type="nucleotide sequence ID" value="NZ_OMOR01000001.1"/>
</dbReference>
<evidence type="ECO:0000256" key="4">
    <source>
        <dbReference type="RuleBase" id="RU000461"/>
    </source>
</evidence>
<dbReference type="InterPro" id="IPR036396">
    <property type="entry name" value="Cyt_P450_sf"/>
</dbReference>
<dbReference type="PRINTS" id="PR00385">
    <property type="entry name" value="P450"/>
</dbReference>
<proteinExistence type="inferred from homology"/>
<keyword evidence="6" id="KW-1185">Reference proteome</keyword>
<dbReference type="PROSITE" id="PS00086">
    <property type="entry name" value="CYTOCHROME_P450"/>
    <property type="match status" value="1"/>
</dbReference>
<dbReference type="PRINTS" id="PR00463">
    <property type="entry name" value="EP450I"/>
</dbReference>
<feature type="binding site" description="axial binding residue" evidence="3">
    <location>
        <position position="387"/>
    </location>
    <ligand>
        <name>heme</name>
        <dbReference type="ChEBI" id="CHEBI:30413"/>
    </ligand>
    <ligandPart>
        <name>Fe</name>
        <dbReference type="ChEBI" id="CHEBI:18248"/>
    </ligandPart>
</feature>
<evidence type="ECO:0000313" key="5">
    <source>
        <dbReference type="EMBL" id="SPH20381.1"/>
    </source>
</evidence>
<dbReference type="Gene3D" id="1.10.630.10">
    <property type="entry name" value="Cytochrome P450"/>
    <property type="match status" value="1"/>
</dbReference>
<dbReference type="Proteomes" id="UP000244880">
    <property type="component" value="Unassembled WGS sequence"/>
</dbReference>
<dbReference type="PANTHER" id="PTHR24305:SF166">
    <property type="entry name" value="CYTOCHROME P450 12A4, MITOCHONDRIAL-RELATED"/>
    <property type="match status" value="1"/>
</dbReference>
<dbReference type="CDD" id="cd00302">
    <property type="entry name" value="cytochrome_P450"/>
    <property type="match status" value="1"/>
</dbReference>
<dbReference type="PANTHER" id="PTHR24305">
    <property type="entry name" value="CYTOCHROME P450"/>
    <property type="match status" value="1"/>
</dbReference>
<dbReference type="SUPFAM" id="SSF48264">
    <property type="entry name" value="Cytochrome P450"/>
    <property type="match status" value="1"/>
</dbReference>
<dbReference type="InterPro" id="IPR001128">
    <property type="entry name" value="Cyt_P450"/>
</dbReference>
<keyword evidence="3 4" id="KW-0408">Iron</keyword>
<dbReference type="InterPro" id="IPR050121">
    <property type="entry name" value="Cytochrome_P450_monoxygenase"/>
</dbReference>
<gene>
    <name evidence="5" type="ORF">ASD8599_01117</name>
</gene>
<dbReference type="AlphaFoldDB" id="A0A2R8BBG5"/>
<dbReference type="InterPro" id="IPR002401">
    <property type="entry name" value="Cyt_P450_E_grp-I"/>
</dbReference>
<dbReference type="Pfam" id="PF00067">
    <property type="entry name" value="p450"/>
    <property type="match status" value="1"/>
</dbReference>
<dbReference type="EMBL" id="OMOR01000001">
    <property type="protein sequence ID" value="SPH20381.1"/>
    <property type="molecule type" value="Genomic_DNA"/>
</dbReference>
<keyword evidence="4 5" id="KW-0560">Oxidoreductase</keyword>
<dbReference type="GO" id="GO:0016705">
    <property type="term" value="F:oxidoreductase activity, acting on paired donors, with incorporation or reduction of molecular oxygen"/>
    <property type="evidence" value="ECO:0007669"/>
    <property type="project" value="InterPro"/>
</dbReference>
<evidence type="ECO:0000256" key="3">
    <source>
        <dbReference type="PIRSR" id="PIRSR602401-1"/>
    </source>
</evidence>
<dbReference type="InterPro" id="IPR017972">
    <property type="entry name" value="Cyt_P450_CS"/>
</dbReference>
<keyword evidence="3 4" id="KW-0349">Heme</keyword>
<keyword evidence="3 4" id="KW-0479">Metal-binding</keyword>
<reference evidence="5 6" key="1">
    <citation type="submission" date="2018-03" db="EMBL/GenBank/DDBJ databases">
        <authorList>
            <person name="Keele B.F."/>
        </authorList>
    </citation>
    <scope>NUCLEOTIDE SEQUENCE [LARGE SCALE GENOMIC DNA]</scope>
    <source>
        <strain evidence="5 6">CECT 8599</strain>
    </source>
</reference>
<evidence type="ECO:0000313" key="6">
    <source>
        <dbReference type="Proteomes" id="UP000244880"/>
    </source>
</evidence>
<dbReference type="EC" id="1.14.13.106" evidence="5"/>
<dbReference type="GO" id="GO:0020037">
    <property type="term" value="F:heme binding"/>
    <property type="evidence" value="ECO:0007669"/>
    <property type="project" value="InterPro"/>
</dbReference>
<name>A0A2R8BBG5_9RHOB</name>